<reference evidence="2 3" key="1">
    <citation type="submission" date="2024-10" db="EMBL/GenBank/DDBJ databases">
        <title>Updated reference genomes for cyclostephanoid diatoms.</title>
        <authorList>
            <person name="Roberts W.R."/>
            <person name="Alverson A.J."/>
        </authorList>
    </citation>
    <scope>NUCLEOTIDE SEQUENCE [LARGE SCALE GENOMIC DNA]</scope>
    <source>
        <strain evidence="2 3">AJA276-08</strain>
    </source>
</reference>
<keyword evidence="3" id="KW-1185">Reference proteome</keyword>
<feature type="compositionally biased region" description="Gly residues" evidence="1">
    <location>
        <begin position="17"/>
        <end position="26"/>
    </location>
</feature>
<accession>A0ABD3QC39</accession>
<organism evidence="2 3">
    <name type="scientific">Stephanodiscus triporus</name>
    <dbReference type="NCBI Taxonomy" id="2934178"/>
    <lineage>
        <taxon>Eukaryota</taxon>
        <taxon>Sar</taxon>
        <taxon>Stramenopiles</taxon>
        <taxon>Ochrophyta</taxon>
        <taxon>Bacillariophyta</taxon>
        <taxon>Coscinodiscophyceae</taxon>
        <taxon>Thalassiosirophycidae</taxon>
        <taxon>Stephanodiscales</taxon>
        <taxon>Stephanodiscaceae</taxon>
        <taxon>Stephanodiscus</taxon>
    </lineage>
</organism>
<feature type="region of interest" description="Disordered" evidence="1">
    <location>
        <begin position="212"/>
        <end position="261"/>
    </location>
</feature>
<gene>
    <name evidence="2" type="ORF">ACHAW5_008580</name>
</gene>
<dbReference type="EMBL" id="JALLAZ020000325">
    <property type="protein sequence ID" value="KAL3797892.1"/>
    <property type="molecule type" value="Genomic_DNA"/>
</dbReference>
<protein>
    <submittedName>
        <fullName evidence="2">Uncharacterized protein</fullName>
    </submittedName>
</protein>
<dbReference type="AlphaFoldDB" id="A0ABD3QC39"/>
<sequence length="261" mass="27889">MLIQHLRPTPSSSSSSSGGGFGGVGGERMSSGRRGGGGVSLPRDDDEYDDDKCPLDATTGRIDDADPSLLPGGSGRTFLGLKLKRRDSVGGYDSDDQPPPPLDNGLTFTPRGGRAGPSGIDPRLHGLFQPPNNRTIAHFLYDRPVVDVAPARAYAYVAVNSHLDEYLHPPSYLAFDVGIGIVADDDDDDDDDFPPDALRILSSALSSVARRRLPSSATTALVRRHRGGDRQSGEKNSGAEPHEEIIMRSREESSGPRHLPP</sequence>
<evidence type="ECO:0000313" key="2">
    <source>
        <dbReference type="EMBL" id="KAL3797892.1"/>
    </source>
</evidence>
<feature type="compositionally biased region" description="Basic and acidic residues" evidence="1">
    <location>
        <begin position="240"/>
        <end position="255"/>
    </location>
</feature>
<dbReference type="Proteomes" id="UP001530315">
    <property type="component" value="Unassembled WGS sequence"/>
</dbReference>
<comment type="caution">
    <text evidence="2">The sequence shown here is derived from an EMBL/GenBank/DDBJ whole genome shotgun (WGS) entry which is preliminary data.</text>
</comment>
<evidence type="ECO:0000313" key="3">
    <source>
        <dbReference type="Proteomes" id="UP001530315"/>
    </source>
</evidence>
<feature type="region of interest" description="Disordered" evidence="1">
    <location>
        <begin position="1"/>
        <end position="112"/>
    </location>
</feature>
<evidence type="ECO:0000256" key="1">
    <source>
        <dbReference type="SAM" id="MobiDB-lite"/>
    </source>
</evidence>
<proteinExistence type="predicted"/>
<name>A0ABD3QC39_9STRA</name>